<dbReference type="Proteomes" id="UP001597191">
    <property type="component" value="Unassembled WGS sequence"/>
</dbReference>
<reference evidence="3" key="1">
    <citation type="journal article" date="2019" name="Int. J. Syst. Evol. Microbiol.">
        <title>The Global Catalogue of Microorganisms (GCM) 10K type strain sequencing project: providing services to taxonomists for standard genome sequencing and annotation.</title>
        <authorList>
            <consortium name="The Broad Institute Genomics Platform"/>
            <consortium name="The Broad Institute Genome Sequencing Center for Infectious Disease"/>
            <person name="Wu L."/>
            <person name="Ma J."/>
        </authorList>
    </citation>
    <scope>NUCLEOTIDE SEQUENCE [LARGE SCALE GENOMIC DNA]</scope>
    <source>
        <strain evidence="3">CCM 8937</strain>
    </source>
</reference>
<evidence type="ECO:0000313" key="2">
    <source>
        <dbReference type="EMBL" id="MFD1411493.1"/>
    </source>
</evidence>
<feature type="transmembrane region" description="Helical" evidence="1">
    <location>
        <begin position="223"/>
        <end position="246"/>
    </location>
</feature>
<keyword evidence="1" id="KW-1133">Transmembrane helix</keyword>
<dbReference type="Pfam" id="PF14897">
    <property type="entry name" value="EpsG"/>
    <property type="match status" value="1"/>
</dbReference>
<proteinExistence type="predicted"/>
<gene>
    <name evidence="2" type="ORF">ACFQ4R_07845</name>
</gene>
<keyword evidence="3" id="KW-1185">Reference proteome</keyword>
<name>A0ABW4BNU7_9LACO</name>
<feature type="transmembrane region" description="Helical" evidence="1">
    <location>
        <begin position="68"/>
        <end position="89"/>
    </location>
</feature>
<feature type="transmembrane region" description="Helical" evidence="1">
    <location>
        <begin position="110"/>
        <end position="134"/>
    </location>
</feature>
<feature type="transmembrane region" description="Helical" evidence="1">
    <location>
        <begin position="307"/>
        <end position="325"/>
    </location>
</feature>
<feature type="transmembrane region" description="Helical" evidence="1">
    <location>
        <begin position="176"/>
        <end position="203"/>
    </location>
</feature>
<keyword evidence="1" id="KW-0812">Transmembrane</keyword>
<keyword evidence="1" id="KW-0472">Membrane</keyword>
<sequence>MALVPLVMLAVVTGTRYYMGGYDIYNYEYTFNTIPSLSNFHLWETFKTYGFFGSDIGYRFINSLIKSLGFNFFGFTLIVSFFFYICVYFGLSKFSNNMNIVVIILMYKEFLGLTFIYMRQSIAVGFFLLSLRFLFTNRPFRYVLTILVASTIHFSAIFLLPLYLLKFVRLTKKGIIIYSCVFTVSYVVSLSNINILGFMSPIAELFSGSAQEKISSVAGDSDLYQGGTSILHLVEFLVVDMLLIYIFNHLTLNQTREWMIKLFLCVLPFYSILAGEGILARIPFYLLLSYAFIIDYFVDNSRHAVRALTYLAVIIVCFGGMYMFAQKFDGGEMLLYRSFLHYNLSIFN</sequence>
<accession>A0ABW4BNU7</accession>
<evidence type="ECO:0000256" key="1">
    <source>
        <dbReference type="SAM" id="Phobius"/>
    </source>
</evidence>
<comment type="caution">
    <text evidence="2">The sequence shown here is derived from an EMBL/GenBank/DDBJ whole genome shotgun (WGS) entry which is preliminary data.</text>
</comment>
<feature type="transmembrane region" description="Helical" evidence="1">
    <location>
        <begin position="140"/>
        <end position="164"/>
    </location>
</feature>
<protein>
    <submittedName>
        <fullName evidence="2">EpsG family protein</fullName>
    </submittedName>
</protein>
<dbReference type="InterPro" id="IPR049458">
    <property type="entry name" value="EpsG-like"/>
</dbReference>
<evidence type="ECO:0000313" key="3">
    <source>
        <dbReference type="Proteomes" id="UP001597191"/>
    </source>
</evidence>
<dbReference type="EMBL" id="JBHTOH010000078">
    <property type="protein sequence ID" value="MFD1411493.1"/>
    <property type="molecule type" value="Genomic_DNA"/>
</dbReference>
<feature type="transmembrane region" description="Helical" evidence="1">
    <location>
        <begin position="280"/>
        <end position="298"/>
    </location>
</feature>
<dbReference type="RefSeq" id="WP_225420237.1">
    <property type="nucleotide sequence ID" value="NZ_JBHTOH010000078.1"/>
</dbReference>
<organism evidence="2 3">
    <name type="scientific">Lapidilactobacillus gannanensis</name>
    <dbReference type="NCBI Taxonomy" id="2486002"/>
    <lineage>
        <taxon>Bacteria</taxon>
        <taxon>Bacillati</taxon>
        <taxon>Bacillota</taxon>
        <taxon>Bacilli</taxon>
        <taxon>Lactobacillales</taxon>
        <taxon>Lactobacillaceae</taxon>
        <taxon>Lapidilactobacillus</taxon>
    </lineage>
</organism>